<dbReference type="SUPFAM" id="SSF50341">
    <property type="entry name" value="CheW-like"/>
    <property type="match status" value="1"/>
</dbReference>
<dbReference type="PANTHER" id="PTHR22617:SF23">
    <property type="entry name" value="CHEMOTAXIS PROTEIN CHEW"/>
    <property type="match status" value="1"/>
</dbReference>
<keyword evidence="3" id="KW-1185">Reference proteome</keyword>
<dbReference type="Gene3D" id="2.30.30.40">
    <property type="entry name" value="SH3 Domains"/>
    <property type="match status" value="1"/>
</dbReference>
<evidence type="ECO:0000259" key="1">
    <source>
        <dbReference type="PROSITE" id="PS50851"/>
    </source>
</evidence>
<sequence>MNALTFRTNGQRFACNIEKVQSIENNLRVSFVPKMPAYVDGFVKQQGEVIPVLDLGYLLYDRKTSRKDGEAYIIYRAEALTIAFFVEHADQILQMEESKLAEKSLQTYSQVPYFRAIYDLQDELVTIIDFDILVNATEGMEDVIEFAQDEMNEMK</sequence>
<organism evidence="2 3">
    <name type="scientific">Savagea serpentis</name>
    <dbReference type="NCBI Taxonomy" id="2785297"/>
    <lineage>
        <taxon>Bacteria</taxon>
        <taxon>Bacillati</taxon>
        <taxon>Bacillota</taxon>
        <taxon>Bacilli</taxon>
        <taxon>Bacillales</taxon>
        <taxon>Caryophanaceae</taxon>
        <taxon>Savagea</taxon>
    </lineage>
</organism>
<name>A0A8J7KGW0_9BACL</name>
<dbReference type="AlphaFoldDB" id="A0A8J7KGW0"/>
<dbReference type="InterPro" id="IPR002545">
    <property type="entry name" value="CheW-lke_dom"/>
</dbReference>
<dbReference type="Pfam" id="PF01584">
    <property type="entry name" value="CheW"/>
    <property type="match status" value="1"/>
</dbReference>
<dbReference type="Proteomes" id="UP000622653">
    <property type="component" value="Unassembled WGS sequence"/>
</dbReference>
<comment type="caution">
    <text evidence="2">The sequence shown here is derived from an EMBL/GenBank/DDBJ whole genome shotgun (WGS) entry which is preliminary data.</text>
</comment>
<dbReference type="PANTHER" id="PTHR22617">
    <property type="entry name" value="CHEMOTAXIS SENSOR HISTIDINE KINASE-RELATED"/>
    <property type="match status" value="1"/>
</dbReference>
<protein>
    <submittedName>
        <fullName evidence="2">Chemotaxis protein CheW</fullName>
    </submittedName>
</protein>
<dbReference type="InterPro" id="IPR036061">
    <property type="entry name" value="CheW-like_dom_sf"/>
</dbReference>
<dbReference type="GO" id="GO:0006935">
    <property type="term" value="P:chemotaxis"/>
    <property type="evidence" value="ECO:0007669"/>
    <property type="project" value="InterPro"/>
</dbReference>
<dbReference type="CDD" id="cd00588">
    <property type="entry name" value="CheW_like"/>
    <property type="match status" value="1"/>
</dbReference>
<feature type="domain" description="CheW-like" evidence="1">
    <location>
        <begin position="1"/>
        <end position="139"/>
    </location>
</feature>
<evidence type="ECO:0000313" key="3">
    <source>
        <dbReference type="Proteomes" id="UP000622653"/>
    </source>
</evidence>
<dbReference type="RefSeq" id="WP_194561726.1">
    <property type="nucleotide sequence ID" value="NZ_JADKPV010000001.1"/>
</dbReference>
<proteinExistence type="predicted"/>
<reference evidence="2" key="1">
    <citation type="submission" date="2020-11" db="EMBL/GenBank/DDBJ databases">
        <title>Multidrug resistant novel bacterium Savagea serpentis sp. nov., isolated from the scats of a vine snake (Ahaetulla nasuta).</title>
        <authorList>
            <person name="Venkata Ramana V."/>
            <person name="Vikas Patil S."/>
            <person name="Yogita Lugani V."/>
        </authorList>
    </citation>
    <scope>NUCLEOTIDE SEQUENCE</scope>
    <source>
        <strain evidence="2">SN6</strain>
    </source>
</reference>
<dbReference type="EMBL" id="JADKPV010000001">
    <property type="protein sequence ID" value="MBF4500278.1"/>
    <property type="molecule type" value="Genomic_DNA"/>
</dbReference>
<dbReference type="InterPro" id="IPR039315">
    <property type="entry name" value="CheW"/>
</dbReference>
<dbReference type="Gene3D" id="2.40.50.180">
    <property type="entry name" value="CheA-289, Domain 4"/>
    <property type="match status" value="1"/>
</dbReference>
<dbReference type="PROSITE" id="PS50851">
    <property type="entry name" value="CHEW"/>
    <property type="match status" value="1"/>
</dbReference>
<evidence type="ECO:0000313" key="2">
    <source>
        <dbReference type="EMBL" id="MBF4500278.1"/>
    </source>
</evidence>
<dbReference type="GO" id="GO:0005829">
    <property type="term" value="C:cytosol"/>
    <property type="evidence" value="ECO:0007669"/>
    <property type="project" value="TreeGrafter"/>
</dbReference>
<dbReference type="GO" id="GO:0007165">
    <property type="term" value="P:signal transduction"/>
    <property type="evidence" value="ECO:0007669"/>
    <property type="project" value="InterPro"/>
</dbReference>
<dbReference type="SMART" id="SM00260">
    <property type="entry name" value="CheW"/>
    <property type="match status" value="1"/>
</dbReference>
<accession>A0A8J7KGW0</accession>
<gene>
    <name evidence="2" type="ORF">IRY55_02785</name>
</gene>